<reference evidence="1" key="1">
    <citation type="submission" date="2017-07" db="EMBL/GenBank/DDBJ databases">
        <title>Taro Niue Genome Assembly and Annotation.</title>
        <authorList>
            <person name="Atibalentja N."/>
            <person name="Keating K."/>
            <person name="Fields C.J."/>
        </authorList>
    </citation>
    <scope>NUCLEOTIDE SEQUENCE</scope>
    <source>
        <strain evidence="1">Niue_2</strain>
        <tissue evidence="1">Leaf</tissue>
    </source>
</reference>
<dbReference type="AlphaFoldDB" id="A0A843WX27"/>
<organism evidence="1 2">
    <name type="scientific">Colocasia esculenta</name>
    <name type="common">Wild taro</name>
    <name type="synonym">Arum esculentum</name>
    <dbReference type="NCBI Taxonomy" id="4460"/>
    <lineage>
        <taxon>Eukaryota</taxon>
        <taxon>Viridiplantae</taxon>
        <taxon>Streptophyta</taxon>
        <taxon>Embryophyta</taxon>
        <taxon>Tracheophyta</taxon>
        <taxon>Spermatophyta</taxon>
        <taxon>Magnoliopsida</taxon>
        <taxon>Liliopsida</taxon>
        <taxon>Araceae</taxon>
        <taxon>Aroideae</taxon>
        <taxon>Colocasieae</taxon>
        <taxon>Colocasia</taxon>
    </lineage>
</organism>
<dbReference type="EMBL" id="NMUH01004268">
    <property type="protein sequence ID" value="MQM09015.1"/>
    <property type="molecule type" value="Genomic_DNA"/>
</dbReference>
<accession>A0A843WX27</accession>
<protein>
    <submittedName>
        <fullName evidence="1">Uncharacterized protein</fullName>
    </submittedName>
</protein>
<comment type="caution">
    <text evidence="1">The sequence shown here is derived from an EMBL/GenBank/DDBJ whole genome shotgun (WGS) entry which is preliminary data.</text>
</comment>
<gene>
    <name evidence="1" type="ORF">Taro_041872</name>
</gene>
<evidence type="ECO:0000313" key="2">
    <source>
        <dbReference type="Proteomes" id="UP000652761"/>
    </source>
</evidence>
<evidence type="ECO:0000313" key="1">
    <source>
        <dbReference type="EMBL" id="MQM09015.1"/>
    </source>
</evidence>
<dbReference type="Proteomes" id="UP000652761">
    <property type="component" value="Unassembled WGS sequence"/>
</dbReference>
<name>A0A843WX27_COLES</name>
<keyword evidence="2" id="KW-1185">Reference proteome</keyword>
<sequence>MNTTICLLQRFLYRSQRFSYYVIESLCTKKTLSCTSCSSWFLLSEGRPGDIQGGGVPFVWKEDLVGTKVLFLFGL</sequence>
<proteinExistence type="predicted"/>